<dbReference type="InterPro" id="IPR006827">
    <property type="entry name" value="Lant_deHydtase_N"/>
</dbReference>
<reference evidence="4" key="1">
    <citation type="submission" date="2023-05" db="EMBL/GenBank/DDBJ databases">
        <title>Streptantibioticus silvisoli sp. nov., acidotolerant actinomycetes 1 from pine litter.</title>
        <authorList>
            <person name="Swiecimska M."/>
            <person name="Golinska P."/>
            <person name="Sangal V."/>
            <person name="Wachnowicz B."/>
            <person name="Goodfellow M."/>
        </authorList>
    </citation>
    <scope>NUCLEOTIDE SEQUENCE</scope>
    <source>
        <strain evidence="4">SL13</strain>
    </source>
</reference>
<feature type="region of interest" description="Disordered" evidence="1">
    <location>
        <begin position="398"/>
        <end position="429"/>
    </location>
</feature>
<dbReference type="EMBL" id="JABXJJ020000012">
    <property type="protein sequence ID" value="MDI5969884.1"/>
    <property type="molecule type" value="Genomic_DNA"/>
</dbReference>
<feature type="domain" description="Lantibiotic dehydratase N-terminal" evidence="2">
    <location>
        <begin position="53"/>
        <end position="717"/>
    </location>
</feature>
<dbReference type="InterPro" id="IPR023809">
    <property type="entry name" value="Thiopep_bacteriocin_synth_dom"/>
</dbReference>
<gene>
    <name evidence="4" type="ORF">POF50_011145</name>
</gene>
<accession>A0AA90KG95</accession>
<dbReference type="NCBIfam" id="TIGR03891">
    <property type="entry name" value="thiopep_ocin"/>
    <property type="match status" value="1"/>
</dbReference>
<evidence type="ECO:0000256" key="1">
    <source>
        <dbReference type="SAM" id="MobiDB-lite"/>
    </source>
</evidence>
<proteinExistence type="predicted"/>
<protein>
    <submittedName>
        <fullName evidence="4">Lantibiotic dehydratase</fullName>
    </submittedName>
</protein>
<evidence type="ECO:0000259" key="2">
    <source>
        <dbReference type="Pfam" id="PF04738"/>
    </source>
</evidence>
<organism evidence="4">
    <name type="scientific">Streptantibioticus silvisoli</name>
    <dbReference type="NCBI Taxonomy" id="2705255"/>
    <lineage>
        <taxon>Bacteria</taxon>
        <taxon>Bacillati</taxon>
        <taxon>Actinomycetota</taxon>
        <taxon>Actinomycetes</taxon>
        <taxon>Kitasatosporales</taxon>
        <taxon>Streptomycetaceae</taxon>
        <taxon>Streptantibioticus</taxon>
    </lineage>
</organism>
<dbReference type="RefSeq" id="WP_271313356.1">
    <property type="nucleotide sequence ID" value="NZ_JABXJJ020000012.1"/>
</dbReference>
<comment type="caution">
    <text evidence="4">The sequence shown here is derived from an EMBL/GenBank/DDBJ whole genome shotgun (WGS) entry which is preliminary data.</text>
</comment>
<evidence type="ECO:0000313" key="4">
    <source>
        <dbReference type="EMBL" id="MDI5969884.1"/>
    </source>
</evidence>
<sequence>MNKQNMFSCADFALLRAPVQPISRLRETTGDGLDNGFGDEVGAAIESLRTLAADALVGEAVLVSSGSLAHGLKRVLLGGDRDRAGETPRPADLHRMMRALLRYRLRMSTRSTPFGLMAGVAQVEFTSSPDEVKVHLGDRHRRVSRPDREWLSRLAADWERSPEVLTRLRLVRNNLCFVRGTRLILPYQPETDTAGKPERLHEISVRHTEAVRAILEAAAVPVAYPHLRDRLVTSFPQAPSTVIDAVLLRLVDKGFLLTELPPPPHSVDPVGHMLEVLADGDAAESPERRGLAAIRAGLVDYDETPLGEGTAAWEAVTAQMRSLRPGNALVQVDLVLDADVRLPTSVGVEIERAAGLLWQLAPTEDDPGYLREYHADFVERYGLERLVPLKELLDPNRGLGAPAGYQRPPSSRQVRPPHGKTHGHEASQRDRMLADLVQSATASGRSEVELTDDHPVVRELATGTGRPPDSIDLCAQLFADSVDALAAGRFTAVIAGWSERAGSMIGRFAHLSPSVRQALSDLSSDAVGTSRSGFLPAQVAFHPFYPRLANVASVPPLLPHTIPVAVFADQDNPATLNLDRLAVGALPDRLFVVDRDSGRQIAPAAFDVINDRTNAPNAARFLREVQHSGVRLWQGWSWGSAEALTHLPRVRYGRTVLSPARWRPDPVLCDKRAGFDDWSAALDRWKEHWRVPSQLCLSYLDQRIELDLDSTAHRHLLRHELERRPTTVLRESFRGVTPAQGWLAGPGGSHHNEVVFALTRRTPDEEPRRYDHHRRTHERAMSTVRKVAEGEQPPGGEWVYALLHCPAEQHDELLVDEVAPLIEQLPEGVDRWFFIRYHDTAPHLRLRIHGTDAVRAELTDRVRDWAARLRRLGMINRVAFDTYDPEWERYGGPDTMAGAEQVFHADSVVALEKLRLRNTGQLRVDPLLLQACNHIDLIRAFSHDPEEAAATAADRRPEPWMHQLLDRTVRLPEHRAFQQRRQEAMALVDPWGGWNRLRAEPGSATLLRCWADRASTVSAYRKQLDQLGPHSWSSPPDVQDALLHMQHNRLFGVSPESERQVLAIVRGVVQSAVDRWRKEQR</sequence>
<feature type="domain" description="Thiopeptide-type bacteriocin biosynthesis" evidence="3">
    <location>
        <begin position="798"/>
        <end position="1066"/>
    </location>
</feature>
<dbReference type="AlphaFoldDB" id="A0AA90KG95"/>
<name>A0AA90KG95_9ACTN</name>
<evidence type="ECO:0000259" key="3">
    <source>
        <dbReference type="Pfam" id="PF14028"/>
    </source>
</evidence>
<dbReference type="Pfam" id="PF04738">
    <property type="entry name" value="Lant_dehydr_N"/>
    <property type="match status" value="1"/>
</dbReference>
<dbReference type="Pfam" id="PF14028">
    <property type="entry name" value="Lant_dehydr_C"/>
    <property type="match status" value="1"/>
</dbReference>